<dbReference type="WBParaSite" id="Hba_09637">
    <property type="protein sequence ID" value="Hba_09637"/>
    <property type="gene ID" value="Hba_09637"/>
</dbReference>
<dbReference type="AlphaFoldDB" id="A0A1I7WWQ8"/>
<reference evidence="2" key="1">
    <citation type="submission" date="2016-11" db="UniProtKB">
        <authorList>
            <consortium name="WormBaseParasite"/>
        </authorList>
    </citation>
    <scope>IDENTIFICATION</scope>
</reference>
<name>A0A1I7WWQ8_HETBA</name>
<evidence type="ECO:0000313" key="1">
    <source>
        <dbReference type="Proteomes" id="UP000095283"/>
    </source>
</evidence>
<protein>
    <submittedName>
        <fullName evidence="2">Ovule protein</fullName>
    </submittedName>
</protein>
<sequence>MLMPSWSLKKVTLTDLYIYVTYMFQILQNFYPDTLSHRQDYLHCVFFIFIHFSTVS</sequence>
<evidence type="ECO:0000313" key="2">
    <source>
        <dbReference type="WBParaSite" id="Hba_09637"/>
    </source>
</evidence>
<keyword evidence="1" id="KW-1185">Reference proteome</keyword>
<dbReference type="Proteomes" id="UP000095283">
    <property type="component" value="Unplaced"/>
</dbReference>
<accession>A0A1I7WWQ8</accession>
<organism evidence="1 2">
    <name type="scientific">Heterorhabditis bacteriophora</name>
    <name type="common">Entomopathogenic nematode worm</name>
    <dbReference type="NCBI Taxonomy" id="37862"/>
    <lineage>
        <taxon>Eukaryota</taxon>
        <taxon>Metazoa</taxon>
        <taxon>Ecdysozoa</taxon>
        <taxon>Nematoda</taxon>
        <taxon>Chromadorea</taxon>
        <taxon>Rhabditida</taxon>
        <taxon>Rhabditina</taxon>
        <taxon>Rhabditomorpha</taxon>
        <taxon>Strongyloidea</taxon>
        <taxon>Heterorhabditidae</taxon>
        <taxon>Heterorhabditis</taxon>
    </lineage>
</organism>
<proteinExistence type="predicted"/>